<evidence type="ECO:0000256" key="6">
    <source>
        <dbReference type="ARBA" id="ARBA00022692"/>
    </source>
</evidence>
<dbReference type="RefSeq" id="WP_246054480.1">
    <property type="nucleotide sequence ID" value="NZ_BAAAYS010000013.1"/>
</dbReference>
<keyword evidence="4 12" id="KW-0328">Glycosyltransferase</keyword>
<dbReference type="GO" id="GO:0006506">
    <property type="term" value="P:GPI anchor biosynthetic process"/>
    <property type="evidence" value="ECO:0007669"/>
    <property type="project" value="UniProtKB-UniPathway"/>
</dbReference>
<feature type="transmembrane region" description="Helical" evidence="11">
    <location>
        <begin position="264"/>
        <end position="283"/>
    </location>
</feature>
<feature type="region of interest" description="Disordered" evidence="10">
    <location>
        <begin position="1"/>
        <end position="21"/>
    </location>
</feature>
<dbReference type="GO" id="GO:0016020">
    <property type="term" value="C:membrane"/>
    <property type="evidence" value="ECO:0007669"/>
    <property type="project" value="GOC"/>
</dbReference>
<evidence type="ECO:0000256" key="9">
    <source>
        <dbReference type="ARBA" id="ARBA00023136"/>
    </source>
</evidence>
<evidence type="ECO:0000256" key="3">
    <source>
        <dbReference type="ARBA" id="ARBA00022502"/>
    </source>
</evidence>
<dbReference type="GO" id="GO:0031501">
    <property type="term" value="C:mannosyltransferase complex"/>
    <property type="evidence" value="ECO:0007669"/>
    <property type="project" value="TreeGrafter"/>
</dbReference>
<dbReference type="Proteomes" id="UP000318331">
    <property type="component" value="Unassembled WGS sequence"/>
</dbReference>
<feature type="compositionally biased region" description="Low complexity" evidence="10">
    <location>
        <begin position="1"/>
        <end position="20"/>
    </location>
</feature>
<evidence type="ECO:0000256" key="8">
    <source>
        <dbReference type="ARBA" id="ARBA00022989"/>
    </source>
</evidence>
<proteinExistence type="predicted"/>
<evidence type="ECO:0000313" key="13">
    <source>
        <dbReference type="Proteomes" id="UP000318331"/>
    </source>
</evidence>
<evidence type="ECO:0000256" key="2">
    <source>
        <dbReference type="ARBA" id="ARBA00004687"/>
    </source>
</evidence>
<keyword evidence="9 11" id="KW-0472">Membrane</keyword>
<accession>A0A543I492</accession>
<dbReference type="UniPathway" id="UPA00196"/>
<dbReference type="GO" id="GO:0004376">
    <property type="term" value="F:GPI mannosyltransferase activity"/>
    <property type="evidence" value="ECO:0007669"/>
    <property type="project" value="InterPro"/>
</dbReference>
<dbReference type="PANTHER" id="PTHR12468:SF2">
    <property type="entry name" value="GPI MANNOSYLTRANSFERASE 2"/>
    <property type="match status" value="1"/>
</dbReference>
<feature type="transmembrane region" description="Helical" evidence="11">
    <location>
        <begin position="357"/>
        <end position="381"/>
    </location>
</feature>
<keyword evidence="7" id="KW-0256">Endoplasmic reticulum</keyword>
<feature type="transmembrane region" description="Helical" evidence="11">
    <location>
        <begin position="164"/>
        <end position="180"/>
    </location>
</feature>
<evidence type="ECO:0000256" key="11">
    <source>
        <dbReference type="SAM" id="Phobius"/>
    </source>
</evidence>
<evidence type="ECO:0000256" key="7">
    <source>
        <dbReference type="ARBA" id="ARBA00022824"/>
    </source>
</evidence>
<feature type="transmembrane region" description="Helical" evidence="11">
    <location>
        <begin position="187"/>
        <end position="206"/>
    </location>
</feature>
<comment type="pathway">
    <text evidence="2">Glycolipid biosynthesis; glycosylphosphatidylinositol-anchor biosynthesis.</text>
</comment>
<feature type="transmembrane region" description="Helical" evidence="11">
    <location>
        <begin position="325"/>
        <end position="345"/>
    </location>
</feature>
<keyword evidence="6 11" id="KW-0812">Transmembrane</keyword>
<dbReference type="EMBL" id="VFPN01000001">
    <property type="protein sequence ID" value="TQM65361.1"/>
    <property type="molecule type" value="Genomic_DNA"/>
</dbReference>
<sequence>MTTPTAYTETRKTTPATTARRGPRAWLAAQPAWARVLAVYVASRLLSTALLGAMFATATAQQWAFASPRIAADFFAFLSSWDASYYRTIATAGYPAELPLNTSGEVEPNAWAFLPLFPMLSRGLMAVTGLGFNVVAPLIALVCGGVAALLLYRMLRLRVGHVPSFWAVVFFCFGPLSFILQTAYAESLYLALLFGALWAVLARRYLLVIPFGVLAAFTRPGILALALMLGIHFLVRLWRSGTPRRWWGRWAPATTQPFSLRDRLSLVAAGLLIAAAGLSWPLIADAVTGYPDAYLETELAWWTGFVGRQHFAPLTPWFVMSTRYLGWWGAVLVLAVAAGFAAWLLRRRIRPLGHELLTFSGSYALYLVAVFLPQQSLFRMVLPMAPLLGDPALSATRARRVTLLCVGIALQPVAIVLLWFVGYP</sequence>
<feature type="transmembrane region" description="Helical" evidence="11">
    <location>
        <begin position="401"/>
        <end position="421"/>
    </location>
</feature>
<evidence type="ECO:0000256" key="4">
    <source>
        <dbReference type="ARBA" id="ARBA00022676"/>
    </source>
</evidence>
<comment type="caution">
    <text evidence="12">The sequence shown here is derived from an EMBL/GenBank/DDBJ whole genome shotgun (WGS) entry which is preliminary data.</text>
</comment>
<dbReference type="AlphaFoldDB" id="A0A543I492"/>
<keyword evidence="3" id="KW-0337">GPI-anchor biosynthesis</keyword>
<reference evidence="12 13" key="1">
    <citation type="submission" date="2019-06" db="EMBL/GenBank/DDBJ databases">
        <title>Sequencing the genomes of 1000 actinobacteria strains.</title>
        <authorList>
            <person name="Klenk H.-P."/>
        </authorList>
    </citation>
    <scope>NUCLEOTIDE SEQUENCE [LARGE SCALE GENOMIC DNA]</scope>
    <source>
        <strain evidence="12 13">DSM 18031</strain>
    </source>
</reference>
<feature type="transmembrane region" description="Helical" evidence="11">
    <location>
        <begin position="212"/>
        <end position="235"/>
    </location>
</feature>
<name>A0A543I492_9MICO</name>
<dbReference type="PANTHER" id="PTHR12468">
    <property type="entry name" value="GPI MANNOSYLTRANSFERASE 2"/>
    <property type="match status" value="1"/>
</dbReference>
<evidence type="ECO:0000256" key="1">
    <source>
        <dbReference type="ARBA" id="ARBA00004477"/>
    </source>
</evidence>
<keyword evidence="8 11" id="KW-1133">Transmembrane helix</keyword>
<dbReference type="InterPro" id="IPR007315">
    <property type="entry name" value="PIG-V/Gpi18"/>
</dbReference>
<dbReference type="GO" id="GO:0000009">
    <property type="term" value="F:alpha-1,6-mannosyltransferase activity"/>
    <property type="evidence" value="ECO:0007669"/>
    <property type="project" value="InterPro"/>
</dbReference>
<evidence type="ECO:0000256" key="10">
    <source>
        <dbReference type="SAM" id="MobiDB-lite"/>
    </source>
</evidence>
<comment type="subcellular location">
    <subcellularLocation>
        <location evidence="1">Endoplasmic reticulum membrane</location>
        <topology evidence="1">Multi-pass membrane protein</topology>
    </subcellularLocation>
</comment>
<organism evidence="12 13">
    <name type="scientific">Klugiella xanthotipulae</name>
    <dbReference type="NCBI Taxonomy" id="244735"/>
    <lineage>
        <taxon>Bacteria</taxon>
        <taxon>Bacillati</taxon>
        <taxon>Actinomycetota</taxon>
        <taxon>Actinomycetes</taxon>
        <taxon>Micrococcales</taxon>
        <taxon>Microbacteriaceae</taxon>
        <taxon>Klugiella</taxon>
    </lineage>
</organism>
<gene>
    <name evidence="12" type="ORF">FB466_0159</name>
</gene>
<evidence type="ECO:0000256" key="5">
    <source>
        <dbReference type="ARBA" id="ARBA00022679"/>
    </source>
</evidence>
<keyword evidence="5 12" id="KW-0808">Transferase</keyword>
<evidence type="ECO:0000313" key="12">
    <source>
        <dbReference type="EMBL" id="TQM65361.1"/>
    </source>
</evidence>
<keyword evidence="13" id="KW-1185">Reference proteome</keyword>
<feature type="transmembrane region" description="Helical" evidence="11">
    <location>
        <begin position="124"/>
        <end position="152"/>
    </location>
</feature>
<protein>
    <submittedName>
        <fullName evidence="12">Mannosyltransferase PIG-V</fullName>
    </submittedName>
</protein>